<proteinExistence type="inferred from homology"/>
<feature type="active site" description="Nucleophile" evidence="5">
    <location>
        <position position="47"/>
    </location>
</feature>
<organism evidence="8 9">
    <name type="scientific">Ilyomonas limi</name>
    <dbReference type="NCBI Taxonomy" id="2575867"/>
    <lineage>
        <taxon>Bacteria</taxon>
        <taxon>Pseudomonadati</taxon>
        <taxon>Bacteroidota</taxon>
        <taxon>Chitinophagia</taxon>
        <taxon>Chitinophagales</taxon>
        <taxon>Chitinophagaceae</taxon>
        <taxon>Ilyomonas</taxon>
    </lineage>
</organism>
<reference evidence="8 9" key="1">
    <citation type="submission" date="2019-05" db="EMBL/GenBank/DDBJ databases">
        <title>Panacibacter sp. strain 17mud1-8 Genome sequencing and assembly.</title>
        <authorList>
            <person name="Chhetri G."/>
        </authorList>
    </citation>
    <scope>NUCLEOTIDE SEQUENCE [LARGE SCALE GENOMIC DNA]</scope>
    <source>
        <strain evidence="8 9">17mud1-8</strain>
    </source>
</reference>
<dbReference type="InterPro" id="IPR032819">
    <property type="entry name" value="TruB_C"/>
</dbReference>
<comment type="similarity">
    <text evidence="2 5">Belongs to the pseudouridine synthase TruB family. Type 1 subfamily.</text>
</comment>
<dbReference type="Pfam" id="PF16198">
    <property type="entry name" value="TruB_C_2"/>
    <property type="match status" value="1"/>
</dbReference>
<evidence type="ECO:0000259" key="7">
    <source>
        <dbReference type="Pfam" id="PF16198"/>
    </source>
</evidence>
<dbReference type="GO" id="GO:0160148">
    <property type="term" value="F:tRNA pseudouridine(55) synthase activity"/>
    <property type="evidence" value="ECO:0007669"/>
    <property type="project" value="UniProtKB-EC"/>
</dbReference>
<sequence>MHPALQSYLDGKVLLLDKPLHWTSFDVVKKIRILTKISKVGHAGTLDPLATGLLIVCTGKYTKKINEYMGMEKEYTGSFTLGATTPTYDLESEPQNLTDLSQLSLQEIHDAPIHFTGDILQVPPMHSAIKREGKPVYLAARKGEHVVLEPRPVTIKEFVITKIDLPKVYFKVVCSTGTYIRSLANDFGKALGVGAYLSSLCRTRIGNFLLGDAWSMNAFEEEIRSLIEKEQHLPAIESSDIKMADQSPIE</sequence>
<dbReference type="PANTHER" id="PTHR13767">
    <property type="entry name" value="TRNA-PSEUDOURIDINE SYNTHASE"/>
    <property type="match status" value="1"/>
</dbReference>
<dbReference type="GO" id="GO:0031119">
    <property type="term" value="P:tRNA pseudouridine synthesis"/>
    <property type="evidence" value="ECO:0007669"/>
    <property type="project" value="UniProtKB-UniRule"/>
</dbReference>
<keyword evidence="3 5" id="KW-0819">tRNA processing</keyword>
<protein>
    <recommendedName>
        <fullName evidence="5">tRNA pseudouridine synthase B</fullName>
        <ecNumber evidence="5">5.4.99.25</ecNumber>
    </recommendedName>
    <alternativeName>
        <fullName evidence="5">tRNA pseudouridine(55) synthase</fullName>
        <shortName evidence="5">Psi55 synthase</shortName>
    </alternativeName>
    <alternativeName>
        <fullName evidence="5">tRNA pseudouridylate synthase</fullName>
    </alternativeName>
    <alternativeName>
        <fullName evidence="5">tRNA-uridine isomerase</fullName>
    </alternativeName>
</protein>
<evidence type="ECO:0000313" key="9">
    <source>
        <dbReference type="Proteomes" id="UP000305848"/>
    </source>
</evidence>
<dbReference type="HAMAP" id="MF_01080">
    <property type="entry name" value="TruB_bact"/>
    <property type="match status" value="1"/>
</dbReference>
<dbReference type="GO" id="GO:1990481">
    <property type="term" value="P:mRNA pseudouridine synthesis"/>
    <property type="evidence" value="ECO:0007669"/>
    <property type="project" value="TreeGrafter"/>
</dbReference>
<dbReference type="Gene3D" id="3.30.2350.10">
    <property type="entry name" value="Pseudouridine synthase"/>
    <property type="match status" value="1"/>
</dbReference>
<gene>
    <name evidence="5 8" type="primary">truB</name>
    <name evidence="8" type="ORF">FC093_09370</name>
</gene>
<dbReference type="NCBIfam" id="TIGR00431">
    <property type="entry name" value="TruB"/>
    <property type="match status" value="1"/>
</dbReference>
<feature type="domain" description="tRNA pseudouridylate synthase B C-terminal" evidence="7">
    <location>
        <begin position="181"/>
        <end position="225"/>
    </location>
</feature>
<dbReference type="EMBL" id="SZQL01000006">
    <property type="protein sequence ID" value="TKK69030.1"/>
    <property type="molecule type" value="Genomic_DNA"/>
</dbReference>
<dbReference type="GO" id="GO:0003723">
    <property type="term" value="F:RNA binding"/>
    <property type="evidence" value="ECO:0007669"/>
    <property type="project" value="InterPro"/>
</dbReference>
<evidence type="ECO:0000256" key="1">
    <source>
        <dbReference type="ARBA" id="ARBA00000385"/>
    </source>
</evidence>
<comment type="caution">
    <text evidence="8">The sequence shown here is derived from an EMBL/GenBank/DDBJ whole genome shotgun (WGS) entry which is preliminary data.</text>
</comment>
<dbReference type="EC" id="5.4.99.25" evidence="5"/>
<evidence type="ECO:0000256" key="5">
    <source>
        <dbReference type="HAMAP-Rule" id="MF_01080"/>
    </source>
</evidence>
<dbReference type="Pfam" id="PF01509">
    <property type="entry name" value="TruB_N"/>
    <property type="match status" value="1"/>
</dbReference>
<feature type="domain" description="Pseudouridine synthase II N-terminal" evidence="6">
    <location>
        <begin position="34"/>
        <end position="180"/>
    </location>
</feature>
<dbReference type="SUPFAM" id="SSF55120">
    <property type="entry name" value="Pseudouridine synthase"/>
    <property type="match status" value="1"/>
</dbReference>
<dbReference type="OrthoDB" id="9802309at2"/>
<keyword evidence="9" id="KW-1185">Reference proteome</keyword>
<dbReference type="InterPro" id="IPR002501">
    <property type="entry name" value="PsdUridine_synth_N"/>
</dbReference>
<evidence type="ECO:0000313" key="8">
    <source>
        <dbReference type="EMBL" id="TKK69030.1"/>
    </source>
</evidence>
<accession>A0A4U3L2A4</accession>
<comment type="function">
    <text evidence="5">Responsible for synthesis of pseudouridine from uracil-55 in the psi GC loop of transfer RNAs.</text>
</comment>
<evidence type="ECO:0000256" key="3">
    <source>
        <dbReference type="ARBA" id="ARBA00022694"/>
    </source>
</evidence>
<dbReference type="InterPro" id="IPR014780">
    <property type="entry name" value="tRNA_psdUridine_synth_TruB"/>
</dbReference>
<dbReference type="InterPro" id="IPR020103">
    <property type="entry name" value="PsdUridine_synth_cat_dom_sf"/>
</dbReference>
<name>A0A4U3L2A4_9BACT</name>
<keyword evidence="4 5" id="KW-0413">Isomerase</keyword>
<dbReference type="PANTHER" id="PTHR13767:SF2">
    <property type="entry name" value="PSEUDOURIDYLATE SYNTHASE TRUB1"/>
    <property type="match status" value="1"/>
</dbReference>
<dbReference type="CDD" id="cd02573">
    <property type="entry name" value="PseudoU_synth_EcTruB"/>
    <property type="match status" value="1"/>
</dbReference>
<evidence type="ECO:0000256" key="2">
    <source>
        <dbReference type="ARBA" id="ARBA00005642"/>
    </source>
</evidence>
<dbReference type="Proteomes" id="UP000305848">
    <property type="component" value="Unassembled WGS sequence"/>
</dbReference>
<evidence type="ECO:0000256" key="4">
    <source>
        <dbReference type="ARBA" id="ARBA00023235"/>
    </source>
</evidence>
<dbReference type="AlphaFoldDB" id="A0A4U3L2A4"/>
<evidence type="ECO:0000259" key="6">
    <source>
        <dbReference type="Pfam" id="PF01509"/>
    </source>
</evidence>
<comment type="catalytic activity">
    <reaction evidence="1 5">
        <text>uridine(55) in tRNA = pseudouridine(55) in tRNA</text>
        <dbReference type="Rhea" id="RHEA:42532"/>
        <dbReference type="Rhea" id="RHEA-COMP:10101"/>
        <dbReference type="Rhea" id="RHEA-COMP:10102"/>
        <dbReference type="ChEBI" id="CHEBI:65314"/>
        <dbReference type="ChEBI" id="CHEBI:65315"/>
        <dbReference type="EC" id="5.4.99.25"/>
    </reaction>
</comment>